<name>A0A3M7QKL4_BRAPC</name>
<evidence type="ECO:0000313" key="2">
    <source>
        <dbReference type="Proteomes" id="UP000276133"/>
    </source>
</evidence>
<keyword evidence="2" id="KW-1185">Reference proteome</keyword>
<protein>
    <submittedName>
        <fullName evidence="1">Uncharacterized protein</fullName>
    </submittedName>
</protein>
<accession>A0A3M7QKL4</accession>
<dbReference type="EMBL" id="REGN01005794">
    <property type="protein sequence ID" value="RNA11986.1"/>
    <property type="molecule type" value="Genomic_DNA"/>
</dbReference>
<gene>
    <name evidence="1" type="ORF">BpHYR1_019331</name>
</gene>
<comment type="caution">
    <text evidence="1">The sequence shown here is derived from an EMBL/GenBank/DDBJ whole genome shotgun (WGS) entry which is preliminary data.</text>
</comment>
<proteinExistence type="predicted"/>
<evidence type="ECO:0000313" key="1">
    <source>
        <dbReference type="EMBL" id="RNA11986.1"/>
    </source>
</evidence>
<organism evidence="1 2">
    <name type="scientific">Brachionus plicatilis</name>
    <name type="common">Marine rotifer</name>
    <name type="synonym">Brachionus muelleri</name>
    <dbReference type="NCBI Taxonomy" id="10195"/>
    <lineage>
        <taxon>Eukaryota</taxon>
        <taxon>Metazoa</taxon>
        <taxon>Spiralia</taxon>
        <taxon>Gnathifera</taxon>
        <taxon>Rotifera</taxon>
        <taxon>Eurotatoria</taxon>
        <taxon>Monogononta</taxon>
        <taxon>Pseudotrocha</taxon>
        <taxon>Ploima</taxon>
        <taxon>Brachionidae</taxon>
        <taxon>Brachionus</taxon>
    </lineage>
</organism>
<reference evidence="1 2" key="1">
    <citation type="journal article" date="2018" name="Sci. Rep.">
        <title>Genomic signatures of local adaptation to the degree of environmental predictability in rotifers.</title>
        <authorList>
            <person name="Franch-Gras L."/>
            <person name="Hahn C."/>
            <person name="Garcia-Roger E.M."/>
            <person name="Carmona M.J."/>
            <person name="Serra M."/>
            <person name="Gomez A."/>
        </authorList>
    </citation>
    <scope>NUCLEOTIDE SEQUENCE [LARGE SCALE GENOMIC DNA]</scope>
    <source>
        <strain evidence="1">HYR1</strain>
    </source>
</reference>
<dbReference type="AlphaFoldDB" id="A0A3M7QKL4"/>
<sequence length="93" mass="10834">MMRNNRACSYLLKKKKYTIAINKLAIVILKNHLLSDNFIHQASIDNYAIAMMICKQKRIKLELNGEVQANNILRFFLKIKLSKLSKFTSFSIN</sequence>
<dbReference type="Proteomes" id="UP000276133">
    <property type="component" value="Unassembled WGS sequence"/>
</dbReference>